<evidence type="ECO:0000313" key="7">
    <source>
        <dbReference type="Proteomes" id="UP000494040"/>
    </source>
</evidence>
<dbReference type="Gene3D" id="3.30.2380.10">
    <property type="entry name" value="CGI121/TPRKB"/>
    <property type="match status" value="1"/>
</dbReference>
<accession>A0A8I6TLD4</accession>
<dbReference type="PANTHER" id="PTHR15840:SF10">
    <property type="entry name" value="EKC_KEOPS COMPLEX SUBUNIT TPRKB"/>
    <property type="match status" value="1"/>
</dbReference>
<dbReference type="RefSeq" id="XP_014261231.1">
    <property type="nucleotide sequence ID" value="XM_014405745.2"/>
</dbReference>
<evidence type="ECO:0000256" key="2">
    <source>
        <dbReference type="ARBA" id="ARBA00005546"/>
    </source>
</evidence>
<reference evidence="6" key="1">
    <citation type="submission" date="2022-01" db="UniProtKB">
        <authorList>
            <consortium name="EnsemblMetazoa"/>
        </authorList>
    </citation>
    <scope>IDENTIFICATION</scope>
</reference>
<evidence type="ECO:0000256" key="3">
    <source>
        <dbReference type="ARBA" id="ARBA00022694"/>
    </source>
</evidence>
<dbReference type="Proteomes" id="UP000494040">
    <property type="component" value="Unassembled WGS sequence"/>
</dbReference>
<comment type="similarity">
    <text evidence="2 5">Belongs to the CGI121/TPRKB family.</text>
</comment>
<name>A0A8I6TLD4_CIMLE</name>
<dbReference type="InterPro" id="IPR036504">
    <property type="entry name" value="CGI121/TPRKB_sf"/>
</dbReference>
<sequence>MNEEHVVSFTVLGVETNIACIAVEDDTLQALLSKGELDCCLVKRILVVDAKQLLTAAHRALAAKNSGTLITRNVYSELLYNLSPSKNITQSLRTFGAEPSDREMVLVRFGPKADLMRSALAWPVASRPFLPQASVSKIKEVYGIKETEALSTSLLDSILTRIAVKCVI</sequence>
<keyword evidence="7" id="KW-1185">Reference proteome</keyword>
<dbReference type="EnsemblMetazoa" id="XM_014405745.2">
    <property type="protein sequence ID" value="XP_014261231.1"/>
    <property type="gene ID" value="LOC106673596"/>
</dbReference>
<evidence type="ECO:0000256" key="1">
    <source>
        <dbReference type="ARBA" id="ARBA00004123"/>
    </source>
</evidence>
<evidence type="ECO:0000256" key="4">
    <source>
        <dbReference type="ARBA" id="ARBA00023242"/>
    </source>
</evidence>
<keyword evidence="4 5" id="KW-0539">Nucleus</keyword>
<proteinExistence type="inferred from homology"/>
<dbReference type="OrthoDB" id="329139at2759"/>
<keyword evidence="3" id="KW-0819">tRNA processing</keyword>
<dbReference type="GeneID" id="106673596"/>
<dbReference type="InterPro" id="IPR013926">
    <property type="entry name" value="CGI121/TPRKB"/>
</dbReference>
<dbReference type="GO" id="GO:0002949">
    <property type="term" value="P:tRNA threonylcarbamoyladenosine modification"/>
    <property type="evidence" value="ECO:0007669"/>
    <property type="project" value="TreeGrafter"/>
</dbReference>
<dbReference type="SUPFAM" id="SSF143870">
    <property type="entry name" value="PF0523-like"/>
    <property type="match status" value="1"/>
</dbReference>
<evidence type="ECO:0000256" key="5">
    <source>
        <dbReference type="RuleBase" id="RU004398"/>
    </source>
</evidence>
<dbReference type="KEGG" id="clec:106673596"/>
<organism evidence="6 7">
    <name type="scientific">Cimex lectularius</name>
    <name type="common">Bed bug</name>
    <name type="synonym">Acanthia lectularia</name>
    <dbReference type="NCBI Taxonomy" id="79782"/>
    <lineage>
        <taxon>Eukaryota</taxon>
        <taxon>Metazoa</taxon>
        <taxon>Ecdysozoa</taxon>
        <taxon>Arthropoda</taxon>
        <taxon>Hexapoda</taxon>
        <taxon>Insecta</taxon>
        <taxon>Pterygota</taxon>
        <taxon>Neoptera</taxon>
        <taxon>Paraneoptera</taxon>
        <taxon>Hemiptera</taxon>
        <taxon>Heteroptera</taxon>
        <taxon>Panheteroptera</taxon>
        <taxon>Cimicomorpha</taxon>
        <taxon>Cimicidae</taxon>
        <taxon>Cimex</taxon>
    </lineage>
</organism>
<dbReference type="Pfam" id="PF08617">
    <property type="entry name" value="CGI-121"/>
    <property type="match status" value="1"/>
</dbReference>
<dbReference type="GO" id="GO:0000408">
    <property type="term" value="C:EKC/KEOPS complex"/>
    <property type="evidence" value="ECO:0007669"/>
    <property type="project" value="TreeGrafter"/>
</dbReference>
<comment type="subcellular location">
    <subcellularLocation>
        <location evidence="1">Nucleus</location>
    </subcellularLocation>
</comment>
<dbReference type="GO" id="GO:0005634">
    <property type="term" value="C:nucleus"/>
    <property type="evidence" value="ECO:0007669"/>
    <property type="project" value="UniProtKB-SubCell"/>
</dbReference>
<evidence type="ECO:0000313" key="6">
    <source>
        <dbReference type="EnsemblMetazoa" id="XP_014261231.1"/>
    </source>
</evidence>
<dbReference type="GO" id="GO:0005829">
    <property type="term" value="C:cytosol"/>
    <property type="evidence" value="ECO:0007669"/>
    <property type="project" value="TreeGrafter"/>
</dbReference>
<dbReference type="PANTHER" id="PTHR15840">
    <property type="entry name" value="CGI-121 FAMILY MEMBER"/>
    <property type="match status" value="1"/>
</dbReference>
<dbReference type="AlphaFoldDB" id="A0A8I6TLD4"/>
<protein>
    <submittedName>
        <fullName evidence="6">Uncharacterized protein</fullName>
    </submittedName>
</protein>